<dbReference type="SUPFAM" id="SSF49309">
    <property type="entry name" value="Transglutaminase, two C-terminal domains"/>
    <property type="match status" value="1"/>
</dbReference>
<sequence length="695" mass="79316">MVISAFSLLLMISNVDLQLNNNLEAHKTRSFYEGTNEPNADLIVRRGQFFHITLSCDSKLDLSKVKIVLEQDLLIDFNFTRYLRYDSEDYSIIHLSLKANAFKTPIGEWWLSLGYELSNGNVVWFNQKFKIVILFNPWVKDDPVYVNELCDFELKNYVLQEKGQIYKIINEGRTKFQYPMPWLYNQFKTDILEIVLLVLKKSELEAEKKSDPLEVTRVAAGYPEKEINSIIKPNCSKKEIAKIKGYNATLWSGSEDIFKKFYNNSLENIGFGQCYVLTGILITMLRALGIPSRPVTIVGSGVDLDNDLTIDYEFRSGRFVPRDKNNLRWNFRVWAQASMQRPDLGVEYDGWQEVDPKYAKGPVSHRSLQNSEINSTDLAYFYAAVNGDVVLWKDGKIETVLTDRIGLSIITPGLREFVVNEITSTYKPREQTDQERNHYKKAAQSLGISAGALESRNRHLMDEEGLMPHVSSQSVLIGKPLFYDIRVKNPTLKTQTFKLSLQVYSTLYNGAFKDSIVNQTTVYTLEPYEKLNLVEKIEFDEYINKLGSSKTLTITAFLEGDDELFSYDSQMVSLLPPPLQLDYLKNYDGECERGTSVVEEALGGETNENTVQIKIKAHIREVLPFALNNAKISLEGIRCNRKVFEIGRIEANTNINKTFCLPCHRSNLIKESIVASMISDEVDDMGGEIDIGILN</sequence>
<dbReference type="Proteomes" id="UP000285301">
    <property type="component" value="Unassembled WGS sequence"/>
</dbReference>
<dbReference type="Gene3D" id="2.60.40.10">
    <property type="entry name" value="Immunoglobulins"/>
    <property type="match status" value="3"/>
</dbReference>
<organism evidence="4 7">
    <name type="scientific">Dinothrombium tinctorium</name>
    <dbReference type="NCBI Taxonomy" id="1965070"/>
    <lineage>
        <taxon>Eukaryota</taxon>
        <taxon>Metazoa</taxon>
        <taxon>Ecdysozoa</taxon>
        <taxon>Arthropoda</taxon>
        <taxon>Chelicerata</taxon>
        <taxon>Arachnida</taxon>
        <taxon>Acari</taxon>
        <taxon>Acariformes</taxon>
        <taxon>Trombidiformes</taxon>
        <taxon>Prostigmata</taxon>
        <taxon>Anystina</taxon>
        <taxon>Parasitengona</taxon>
        <taxon>Trombidioidea</taxon>
        <taxon>Trombidiidae</taxon>
        <taxon>Dinothrombium</taxon>
    </lineage>
</organism>
<dbReference type="EMBL" id="NCKU01002566">
    <property type="protein sequence ID" value="RWS09316.1"/>
    <property type="molecule type" value="Genomic_DNA"/>
</dbReference>
<dbReference type="InterPro" id="IPR001102">
    <property type="entry name" value="Transglutaminase_N"/>
</dbReference>
<dbReference type="InterPro" id="IPR014756">
    <property type="entry name" value="Ig_E-set"/>
</dbReference>
<dbReference type="SUPFAM" id="SSF81296">
    <property type="entry name" value="E set domains"/>
    <property type="match status" value="1"/>
</dbReference>
<feature type="chain" id="PRO_5033399049" evidence="2">
    <location>
        <begin position="18"/>
        <end position="695"/>
    </location>
</feature>
<evidence type="ECO:0000256" key="1">
    <source>
        <dbReference type="ARBA" id="ARBA00005968"/>
    </source>
</evidence>
<proteinExistence type="inferred from homology"/>
<keyword evidence="2" id="KW-0732">Signal</keyword>
<comment type="similarity">
    <text evidence="1">Belongs to the transglutaminase superfamily. Transglutaminase family.</text>
</comment>
<feature type="domain" description="Transglutaminase-like" evidence="3">
    <location>
        <begin position="266"/>
        <end position="358"/>
    </location>
</feature>
<dbReference type="InterPro" id="IPR036238">
    <property type="entry name" value="Transglutaminase_C_sf"/>
</dbReference>
<reference evidence="4" key="2">
    <citation type="submission" date="2018-11" db="EMBL/GenBank/DDBJ databases">
        <title>Trombidioid mite genomics.</title>
        <authorList>
            <person name="Dong X."/>
        </authorList>
    </citation>
    <scope>NUCLEOTIDE SEQUENCE</scope>
    <source>
        <strain evidence="4">UoL-WK</strain>
    </source>
</reference>
<evidence type="ECO:0000313" key="5">
    <source>
        <dbReference type="EMBL" id="RWS09316.1"/>
    </source>
</evidence>
<evidence type="ECO:0000313" key="4">
    <source>
        <dbReference type="EMBL" id="RWS08180.1"/>
    </source>
</evidence>
<dbReference type="EMBL" id="NCKU01003096">
    <property type="protein sequence ID" value="RWS08180.1"/>
    <property type="molecule type" value="Genomic_DNA"/>
</dbReference>
<protein>
    <submittedName>
        <fullName evidence="4">Annulin-like protein</fullName>
    </submittedName>
</protein>
<dbReference type="OrthoDB" id="437511at2759"/>
<dbReference type="SUPFAM" id="SSF54001">
    <property type="entry name" value="Cysteine proteinases"/>
    <property type="match status" value="1"/>
</dbReference>
<gene>
    <name evidence="6" type="ORF">B4U79_17701</name>
    <name evidence="5" type="ORF">B4U79_17702</name>
    <name evidence="4" type="ORF">B4U79_17800</name>
</gene>
<dbReference type="InterPro" id="IPR050779">
    <property type="entry name" value="Transglutaminase"/>
</dbReference>
<dbReference type="InterPro" id="IPR013783">
    <property type="entry name" value="Ig-like_fold"/>
</dbReference>
<dbReference type="Pfam" id="PF01841">
    <property type="entry name" value="Transglut_core"/>
    <property type="match status" value="1"/>
</dbReference>
<name>A0A3S3QFG6_9ACAR</name>
<dbReference type="SMART" id="SM00460">
    <property type="entry name" value="TGc"/>
    <property type="match status" value="1"/>
</dbReference>
<keyword evidence="7" id="KW-1185">Reference proteome</keyword>
<evidence type="ECO:0000259" key="3">
    <source>
        <dbReference type="SMART" id="SM00460"/>
    </source>
</evidence>
<evidence type="ECO:0000313" key="7">
    <source>
        <dbReference type="Proteomes" id="UP000285301"/>
    </source>
</evidence>
<dbReference type="InterPro" id="IPR002931">
    <property type="entry name" value="Transglutaminase-like"/>
</dbReference>
<dbReference type="InterPro" id="IPR038765">
    <property type="entry name" value="Papain-like_cys_pep_sf"/>
</dbReference>
<evidence type="ECO:0000313" key="6">
    <source>
        <dbReference type="EMBL" id="RWS09319.1"/>
    </source>
</evidence>
<feature type="signal peptide" evidence="2">
    <location>
        <begin position="1"/>
        <end position="17"/>
    </location>
</feature>
<dbReference type="AlphaFoldDB" id="A0A3S3QFG6"/>
<evidence type="ECO:0000256" key="2">
    <source>
        <dbReference type="SAM" id="SignalP"/>
    </source>
</evidence>
<dbReference type="GO" id="GO:0003810">
    <property type="term" value="F:protein-glutamine gamma-glutamyltransferase activity"/>
    <property type="evidence" value="ECO:0007669"/>
    <property type="project" value="InterPro"/>
</dbReference>
<dbReference type="PANTHER" id="PTHR11590">
    <property type="entry name" value="PROTEIN-GLUTAMINE GAMMA-GLUTAMYLTRANSFERASE"/>
    <property type="match status" value="1"/>
</dbReference>
<accession>A0A3S3QFG6</accession>
<dbReference type="PANTHER" id="PTHR11590:SF81">
    <property type="entry name" value="PROTEIN-GLUTAMINE GAMMA-GLUTAMYLTRANSFERASE K-LIKE ISOFORM X4"/>
    <property type="match status" value="1"/>
</dbReference>
<comment type="caution">
    <text evidence="4">The sequence shown here is derived from an EMBL/GenBank/DDBJ whole genome shotgun (WGS) entry which is preliminary data.</text>
</comment>
<dbReference type="Gene3D" id="3.90.260.10">
    <property type="entry name" value="Transglutaminase-like"/>
    <property type="match status" value="1"/>
</dbReference>
<dbReference type="InterPro" id="IPR036985">
    <property type="entry name" value="Transglutaminase-like_sf"/>
</dbReference>
<dbReference type="Pfam" id="PF00868">
    <property type="entry name" value="Transglut_N"/>
    <property type="match status" value="1"/>
</dbReference>
<reference evidence="4 7" key="1">
    <citation type="journal article" date="2018" name="Gigascience">
        <title>Genomes of trombidid mites reveal novel predicted allergens and laterally-transferred genes associated with secondary metabolism.</title>
        <authorList>
            <person name="Dong X."/>
            <person name="Chaisiri K."/>
            <person name="Xia D."/>
            <person name="Armstrong S.D."/>
            <person name="Fang Y."/>
            <person name="Donnelly M.J."/>
            <person name="Kadowaki T."/>
            <person name="McGarry J.W."/>
            <person name="Darby A.C."/>
            <person name="Makepeace B.L."/>
        </authorList>
    </citation>
    <scope>NUCLEOTIDE SEQUENCE [LARGE SCALE GENOMIC DNA]</scope>
    <source>
        <strain evidence="4">UoL-WK</strain>
    </source>
</reference>
<dbReference type="EMBL" id="NCKU01002565">
    <property type="protein sequence ID" value="RWS09319.1"/>
    <property type="molecule type" value="Genomic_DNA"/>
</dbReference>